<organism evidence="1 2">
    <name type="scientific">Entomophthora muscae</name>
    <dbReference type="NCBI Taxonomy" id="34485"/>
    <lineage>
        <taxon>Eukaryota</taxon>
        <taxon>Fungi</taxon>
        <taxon>Fungi incertae sedis</taxon>
        <taxon>Zoopagomycota</taxon>
        <taxon>Entomophthoromycotina</taxon>
        <taxon>Entomophthoromycetes</taxon>
        <taxon>Entomophthorales</taxon>
        <taxon>Entomophthoraceae</taxon>
        <taxon>Entomophthora</taxon>
    </lineage>
</organism>
<dbReference type="Proteomes" id="UP001165960">
    <property type="component" value="Unassembled WGS sequence"/>
</dbReference>
<evidence type="ECO:0000313" key="2">
    <source>
        <dbReference type="Proteomes" id="UP001165960"/>
    </source>
</evidence>
<gene>
    <name evidence="1" type="ORF">DSO57_1024129</name>
</gene>
<reference evidence="1" key="1">
    <citation type="submission" date="2022-04" db="EMBL/GenBank/DDBJ databases">
        <title>Genome of the entomopathogenic fungus Entomophthora muscae.</title>
        <authorList>
            <person name="Elya C."/>
            <person name="Lovett B.R."/>
            <person name="Lee E."/>
            <person name="Macias A.M."/>
            <person name="Hajek A.E."/>
            <person name="De Bivort B.L."/>
            <person name="Kasson M.T."/>
            <person name="De Fine Licht H.H."/>
            <person name="Stajich J.E."/>
        </authorList>
    </citation>
    <scope>NUCLEOTIDE SEQUENCE</scope>
    <source>
        <strain evidence="1">Berkeley</strain>
    </source>
</reference>
<comment type="caution">
    <text evidence="1">The sequence shown here is derived from an EMBL/GenBank/DDBJ whole genome shotgun (WGS) entry which is preliminary data.</text>
</comment>
<name>A0ACC2SRL8_9FUNG</name>
<proteinExistence type="predicted"/>
<keyword evidence="2" id="KW-1185">Reference proteome</keyword>
<sequence length="177" mass="20003">MDMQPPVTPKPMPAAATELLLDYTNKLFGIVYINLTGVIDTIVPAAGPWLWALPTQPVTRQFPNASKSADQGWFPNSSNPQAWFLCFNLFCKKHCIHEEDHLEEAQYFLSLCAALWHTSLNYNSTWSNWKALAYERFGGEVEGTLLKLKSIKQANFQGTNEFIEEISAALSQYQDLV</sequence>
<accession>A0ACC2SRL8</accession>
<dbReference type="EMBL" id="QTSX02004389">
    <property type="protein sequence ID" value="KAJ9065034.1"/>
    <property type="molecule type" value="Genomic_DNA"/>
</dbReference>
<protein>
    <submittedName>
        <fullName evidence="1">Uncharacterized protein</fullName>
    </submittedName>
</protein>
<evidence type="ECO:0000313" key="1">
    <source>
        <dbReference type="EMBL" id="KAJ9065034.1"/>
    </source>
</evidence>